<dbReference type="Pfam" id="PF01915">
    <property type="entry name" value="Glyco_hydro_3_C"/>
    <property type="match status" value="1"/>
</dbReference>
<dbReference type="InterPro" id="IPR051915">
    <property type="entry name" value="Cellulose_Degrad_GH3"/>
</dbReference>
<dbReference type="InterPro" id="IPR036962">
    <property type="entry name" value="Glyco_hydro_3_N_sf"/>
</dbReference>
<keyword evidence="4" id="KW-0732">Signal</keyword>
<dbReference type="Proteomes" id="UP000398217">
    <property type="component" value="Unassembled WGS sequence"/>
</dbReference>
<evidence type="ECO:0000256" key="5">
    <source>
        <dbReference type="ARBA" id="ARBA00022801"/>
    </source>
</evidence>
<dbReference type="PROSITE" id="PS00775">
    <property type="entry name" value="GLYCOSYL_HYDROL_F3"/>
    <property type="match status" value="1"/>
</dbReference>
<dbReference type="PRINTS" id="PR00133">
    <property type="entry name" value="GLHYDRLASE3"/>
</dbReference>
<dbReference type="Pfam" id="PF14310">
    <property type="entry name" value="Fn3-like"/>
    <property type="match status" value="1"/>
</dbReference>
<dbReference type="InterPro" id="IPR017853">
    <property type="entry name" value="GH"/>
</dbReference>
<evidence type="ECO:0000313" key="9">
    <source>
        <dbReference type="EMBL" id="GET46603.1"/>
    </source>
</evidence>
<dbReference type="InterPro" id="IPR002772">
    <property type="entry name" value="Glyco_hydro_3_C"/>
</dbReference>
<evidence type="ECO:0000256" key="3">
    <source>
        <dbReference type="ARBA" id="ARBA00012744"/>
    </source>
</evidence>
<sequence length="770" mass="85454">MSFIKKTQIVMAKLKFINILILTVILVNCSTDSSSPKSGWKSFSGDKNIEHKVDSVLSLMTLEEKIGQMSQFSANWSVTGPVMPDDFQPYLEKGLVGSIFNAVTIDGIRKMQEIAVEKTRLGIPILFAYDVIHGYKTIFPMPMGEACSWNLELIKRTAQIAAEEAAADGLHWTFAPMVDISRDPRWGRVMEGAGEDPFLGSAIAKARVEGFQGGTDWRSLKETNTVLACAKHFAAYGAAESGRDYNTAELSEHTLRNVYLPPYEAAKEANVATYMASFNDMNGVPATASKWLMTDILRKEWDFRGFVVSDYTGINELVPHGVAEDDKHAAQLAVNAGVEMDMTGSTYIKYLKELVEEGKVSEKTIDNAARRILEMKFLLGLFDDPYRYLDENRSKATIQKPEFMKTARKAVSESAVLLKNNNNLLPIRKDSPKKVALIGAMMKDSINLNGEWQGRGDRNQSVSLFKGLQEVYQNSAVQFSYAQGCTLNEISSKSINEAVAVAKNSDLILVALGEDFNWSGEAACLTDIRLHAAQRELLQALKNTGKPIALVLFSGRPLDLSWENENIDAILQAWFPGTQAGRGIADVLAGDYNPSGRLVMSFPRNVGQIPVYYNQKNTGRPVNFDNPQGDYRSKYEDSPITPLYPFGYGLSYTTFSISDVKLDKTVMERGGKITITAKITNTGNVDGELVTQLYIRDLVASVTRPVKELKGFQKTALKAGESKQIQFSLTEKDLAFFDITMERKAEAGKFKLWVAQHAADNTNELEFELK</sequence>
<dbReference type="FunFam" id="2.60.40.10:FF:000495">
    <property type="entry name" value="Periplasmic beta-glucosidase"/>
    <property type="match status" value="1"/>
</dbReference>
<comment type="catalytic activity">
    <reaction evidence="1">
        <text>Hydrolysis of terminal, non-reducing beta-D-glucosyl residues with release of beta-D-glucose.</text>
        <dbReference type="EC" id="3.2.1.21"/>
    </reaction>
</comment>
<proteinExistence type="inferred from homology"/>
<reference evidence="10" key="1">
    <citation type="journal article" date="2020" name="Int. J. Syst. Evol. Microbiol.">
        <title>Capnocytophaga felis sp. nov. isolated from the feline oral cavity.</title>
        <authorList>
            <person name="Suzuki M."/>
            <person name="Umeda K."/>
            <person name="Kimura M."/>
            <person name="Imaoka K."/>
            <person name="Morikawa S."/>
            <person name="Maeda K."/>
        </authorList>
    </citation>
    <scope>NUCLEOTIDE SEQUENCE [LARGE SCALE GENOMIC DNA]</scope>
    <source>
        <strain evidence="10">KC07070</strain>
    </source>
</reference>
<feature type="domain" description="Fibronectin type III-like" evidence="8">
    <location>
        <begin position="689"/>
        <end position="758"/>
    </location>
</feature>
<dbReference type="Gene3D" id="3.20.20.300">
    <property type="entry name" value="Glycoside hydrolase, family 3, N-terminal domain"/>
    <property type="match status" value="1"/>
</dbReference>
<evidence type="ECO:0000256" key="7">
    <source>
        <dbReference type="RuleBase" id="RU361161"/>
    </source>
</evidence>
<dbReference type="Pfam" id="PF00933">
    <property type="entry name" value="Glyco_hydro_3"/>
    <property type="match status" value="1"/>
</dbReference>
<dbReference type="SUPFAM" id="SSF51445">
    <property type="entry name" value="(Trans)glycosidases"/>
    <property type="match status" value="1"/>
</dbReference>
<evidence type="ECO:0000313" key="10">
    <source>
        <dbReference type="Proteomes" id="UP000398217"/>
    </source>
</evidence>
<dbReference type="GO" id="GO:0008422">
    <property type="term" value="F:beta-glucosidase activity"/>
    <property type="evidence" value="ECO:0007669"/>
    <property type="project" value="UniProtKB-EC"/>
</dbReference>
<keyword evidence="10" id="KW-1185">Reference proteome</keyword>
<protein>
    <recommendedName>
        <fullName evidence="3">beta-glucosidase</fullName>
        <ecNumber evidence="3">3.2.1.21</ecNumber>
    </recommendedName>
</protein>
<dbReference type="Gene3D" id="3.40.50.1700">
    <property type="entry name" value="Glycoside hydrolase family 3 C-terminal domain"/>
    <property type="match status" value="1"/>
</dbReference>
<dbReference type="SUPFAM" id="SSF52279">
    <property type="entry name" value="Beta-D-glucan exohydrolase, C-terminal domain"/>
    <property type="match status" value="1"/>
</dbReference>
<dbReference type="GO" id="GO:0009251">
    <property type="term" value="P:glucan catabolic process"/>
    <property type="evidence" value="ECO:0007669"/>
    <property type="project" value="TreeGrafter"/>
</dbReference>
<dbReference type="InterPro" id="IPR036881">
    <property type="entry name" value="Glyco_hydro_3_C_sf"/>
</dbReference>
<dbReference type="InterPro" id="IPR026891">
    <property type="entry name" value="Fn3-like"/>
</dbReference>
<dbReference type="InterPro" id="IPR001764">
    <property type="entry name" value="Glyco_hydro_3_N"/>
</dbReference>
<dbReference type="EMBL" id="BLBC01000012">
    <property type="protein sequence ID" value="GET46603.1"/>
    <property type="molecule type" value="Genomic_DNA"/>
</dbReference>
<dbReference type="SMART" id="SM01217">
    <property type="entry name" value="Fn3_like"/>
    <property type="match status" value="1"/>
</dbReference>
<comment type="caution">
    <text evidence="9">The sequence shown here is derived from an EMBL/GenBank/DDBJ whole genome shotgun (WGS) entry which is preliminary data.</text>
</comment>
<evidence type="ECO:0000259" key="8">
    <source>
        <dbReference type="SMART" id="SM01217"/>
    </source>
</evidence>
<evidence type="ECO:0000256" key="4">
    <source>
        <dbReference type="ARBA" id="ARBA00022729"/>
    </source>
</evidence>
<comment type="similarity">
    <text evidence="2 7">Belongs to the glycosyl hydrolase 3 family.</text>
</comment>
<evidence type="ECO:0000256" key="2">
    <source>
        <dbReference type="ARBA" id="ARBA00005336"/>
    </source>
</evidence>
<keyword evidence="6 7" id="KW-0326">Glycosidase</keyword>
<dbReference type="Gene3D" id="2.60.40.10">
    <property type="entry name" value="Immunoglobulins"/>
    <property type="match status" value="1"/>
</dbReference>
<accession>A0A5M4BAH2</accession>
<dbReference type="InterPro" id="IPR019800">
    <property type="entry name" value="Glyco_hydro_3_AS"/>
</dbReference>
<organism evidence="9 10">
    <name type="scientific">Capnocytophaga felis</name>
    <dbReference type="NCBI Taxonomy" id="2267611"/>
    <lineage>
        <taxon>Bacteria</taxon>
        <taxon>Pseudomonadati</taxon>
        <taxon>Bacteroidota</taxon>
        <taxon>Flavobacteriia</taxon>
        <taxon>Flavobacteriales</taxon>
        <taxon>Flavobacteriaceae</taxon>
        <taxon>Capnocytophaga</taxon>
    </lineage>
</organism>
<dbReference type="PANTHER" id="PTHR30620">
    <property type="entry name" value="PERIPLASMIC BETA-GLUCOSIDASE-RELATED"/>
    <property type="match status" value="1"/>
</dbReference>
<name>A0A5M4BAH2_9FLAO</name>
<keyword evidence="5 7" id="KW-0378">Hydrolase</keyword>
<dbReference type="NCBIfam" id="NF011678">
    <property type="entry name" value="PRK15098.1"/>
    <property type="match status" value="1"/>
</dbReference>
<evidence type="ECO:0000256" key="6">
    <source>
        <dbReference type="ARBA" id="ARBA00023295"/>
    </source>
</evidence>
<dbReference type="AlphaFoldDB" id="A0A5M4BAH2"/>
<dbReference type="EC" id="3.2.1.21" evidence="3"/>
<dbReference type="FunFam" id="3.20.20.300:FF:000005">
    <property type="entry name" value="Periplasmic beta-glucosidase"/>
    <property type="match status" value="1"/>
</dbReference>
<evidence type="ECO:0000256" key="1">
    <source>
        <dbReference type="ARBA" id="ARBA00000448"/>
    </source>
</evidence>
<gene>
    <name evidence="9" type="ORF">RCZ01_19050</name>
</gene>
<dbReference type="InterPro" id="IPR013783">
    <property type="entry name" value="Ig-like_fold"/>
</dbReference>
<dbReference type="PANTHER" id="PTHR30620:SF16">
    <property type="entry name" value="LYSOSOMAL BETA GLUCOSIDASE"/>
    <property type="match status" value="1"/>
</dbReference>